<dbReference type="Proteomes" id="UP001596500">
    <property type="component" value="Unassembled WGS sequence"/>
</dbReference>
<keyword evidence="3 10" id="KW-0479">Metal-binding</keyword>
<keyword evidence="4 10" id="KW-0547">Nucleotide-binding</keyword>
<reference evidence="12" key="1">
    <citation type="journal article" date="2019" name="Int. J. Syst. Evol. Microbiol.">
        <title>The Global Catalogue of Microorganisms (GCM) 10K type strain sequencing project: providing services to taxonomists for standard genome sequencing and annotation.</title>
        <authorList>
            <consortium name="The Broad Institute Genomics Platform"/>
            <consortium name="The Broad Institute Genome Sequencing Center for Infectious Disease"/>
            <person name="Wu L."/>
            <person name="Ma J."/>
        </authorList>
    </citation>
    <scope>NUCLEOTIDE SEQUENCE [LARGE SCALE GENOMIC DNA]</scope>
    <source>
        <strain evidence="12">CGMCC 1.12942</strain>
    </source>
</reference>
<accession>A0ABW2RM92</accession>
<comment type="catalytic activity">
    <reaction evidence="9 10">
        <text>7-carboxy-7-carbaguanine + NH4(+) + 2 ATP = 7-cyano-7-carbaguanine + 2 AMP + 2 diphosphate + 2 H(+)</text>
        <dbReference type="Rhea" id="RHEA:27982"/>
        <dbReference type="ChEBI" id="CHEBI:15378"/>
        <dbReference type="ChEBI" id="CHEBI:28938"/>
        <dbReference type="ChEBI" id="CHEBI:30616"/>
        <dbReference type="ChEBI" id="CHEBI:33019"/>
        <dbReference type="ChEBI" id="CHEBI:45075"/>
        <dbReference type="ChEBI" id="CHEBI:61036"/>
        <dbReference type="ChEBI" id="CHEBI:456215"/>
        <dbReference type="EC" id="6.3.4.20"/>
    </reaction>
</comment>
<evidence type="ECO:0000256" key="2">
    <source>
        <dbReference type="ARBA" id="ARBA00022598"/>
    </source>
</evidence>
<gene>
    <name evidence="10 11" type="primary">queC</name>
    <name evidence="11" type="ORF">ACFQNG_12710</name>
</gene>
<feature type="binding site" evidence="10">
    <location>
        <position position="194"/>
    </location>
    <ligand>
        <name>Zn(2+)</name>
        <dbReference type="ChEBI" id="CHEBI:29105"/>
    </ligand>
</feature>
<dbReference type="GO" id="GO:0016874">
    <property type="term" value="F:ligase activity"/>
    <property type="evidence" value="ECO:0007669"/>
    <property type="project" value="UniProtKB-KW"/>
</dbReference>
<dbReference type="NCBIfam" id="TIGR00364">
    <property type="entry name" value="7-cyano-7-deazaguanine synthase QueC"/>
    <property type="match status" value="1"/>
</dbReference>
<dbReference type="InterPro" id="IPR014729">
    <property type="entry name" value="Rossmann-like_a/b/a_fold"/>
</dbReference>
<dbReference type="CDD" id="cd01995">
    <property type="entry name" value="QueC-like"/>
    <property type="match status" value="1"/>
</dbReference>
<evidence type="ECO:0000256" key="8">
    <source>
        <dbReference type="ARBA" id="ARBA00039149"/>
    </source>
</evidence>
<comment type="similarity">
    <text evidence="7 10">Belongs to the QueC family.</text>
</comment>
<keyword evidence="12" id="KW-1185">Reference proteome</keyword>
<dbReference type="EC" id="6.3.4.20" evidence="8 10"/>
<proteinExistence type="inferred from homology"/>
<dbReference type="HAMAP" id="MF_01633">
    <property type="entry name" value="QueC"/>
    <property type="match status" value="1"/>
</dbReference>
<dbReference type="InterPro" id="IPR018317">
    <property type="entry name" value="QueC"/>
</dbReference>
<evidence type="ECO:0000256" key="4">
    <source>
        <dbReference type="ARBA" id="ARBA00022741"/>
    </source>
</evidence>
<evidence type="ECO:0000256" key="5">
    <source>
        <dbReference type="ARBA" id="ARBA00022833"/>
    </source>
</evidence>
<evidence type="ECO:0000256" key="1">
    <source>
        <dbReference type="ARBA" id="ARBA00005061"/>
    </source>
</evidence>
<evidence type="ECO:0000313" key="11">
    <source>
        <dbReference type="EMBL" id="MFC7441954.1"/>
    </source>
</evidence>
<dbReference type="EMBL" id="JBHTBW010000040">
    <property type="protein sequence ID" value="MFC7441954.1"/>
    <property type="molecule type" value="Genomic_DNA"/>
</dbReference>
<comment type="caution">
    <text evidence="11">The sequence shown here is derived from an EMBL/GenBank/DDBJ whole genome shotgun (WGS) entry which is preliminary data.</text>
</comment>
<dbReference type="PANTHER" id="PTHR42914">
    <property type="entry name" value="7-CYANO-7-DEAZAGUANINE SYNTHASE"/>
    <property type="match status" value="1"/>
</dbReference>
<dbReference type="PANTHER" id="PTHR42914:SF1">
    <property type="entry name" value="7-CYANO-7-DEAZAGUANINE SYNTHASE"/>
    <property type="match status" value="1"/>
</dbReference>
<sequence>MDMSKKAVIVLSGGLDSTTCMGMAQAEGYELYPITFYYNQRHDKEVEHARKVAAHYGVADRHKVVDVSFLGQIGGSALTDQSMEVPTSGVGDEIPSTYVPARNLIFLSLATAYAEVIGAKVLYTGVNAVDYSGYPDCRPEFIQSMEETINLATKLGVTSDEKLRIETPLISLTKGEIIERGLALGVPYELTTSCYVGDAEACGECDSCLLRLKGFAENGAEDPIPYKKKIG</sequence>
<feature type="binding site" evidence="10">
    <location>
        <position position="208"/>
    </location>
    <ligand>
        <name>Zn(2+)</name>
        <dbReference type="ChEBI" id="CHEBI:29105"/>
    </ligand>
</feature>
<comment type="function">
    <text evidence="10">Catalyzes the ATP-dependent conversion of 7-carboxy-7-deazaguanine (CDG) to 7-cyano-7-deazaguanine (preQ(0)).</text>
</comment>
<dbReference type="RefSeq" id="WP_379865506.1">
    <property type="nucleotide sequence ID" value="NZ_JBHTBW010000040.1"/>
</dbReference>
<keyword evidence="5 10" id="KW-0862">Zinc</keyword>
<dbReference type="Gene3D" id="3.40.50.620">
    <property type="entry name" value="HUPs"/>
    <property type="match status" value="1"/>
</dbReference>
<dbReference type="PIRSF" id="PIRSF006293">
    <property type="entry name" value="ExsB"/>
    <property type="match status" value="1"/>
</dbReference>
<evidence type="ECO:0000256" key="9">
    <source>
        <dbReference type="ARBA" id="ARBA00047890"/>
    </source>
</evidence>
<keyword evidence="6 10" id="KW-0067">ATP-binding</keyword>
<evidence type="ECO:0000256" key="10">
    <source>
        <dbReference type="HAMAP-Rule" id="MF_01633"/>
    </source>
</evidence>
<name>A0ABW2RM92_9BACL</name>
<organism evidence="11 12">
    <name type="scientific">Laceyella putida</name>
    <dbReference type="NCBI Taxonomy" id="110101"/>
    <lineage>
        <taxon>Bacteria</taxon>
        <taxon>Bacillati</taxon>
        <taxon>Bacillota</taxon>
        <taxon>Bacilli</taxon>
        <taxon>Bacillales</taxon>
        <taxon>Thermoactinomycetaceae</taxon>
        <taxon>Laceyella</taxon>
    </lineage>
</organism>
<evidence type="ECO:0000313" key="12">
    <source>
        <dbReference type="Proteomes" id="UP001596500"/>
    </source>
</evidence>
<dbReference type="SUPFAM" id="SSF52402">
    <property type="entry name" value="Adenine nucleotide alpha hydrolases-like"/>
    <property type="match status" value="1"/>
</dbReference>
<feature type="binding site" evidence="10">
    <location>
        <position position="202"/>
    </location>
    <ligand>
        <name>Zn(2+)</name>
        <dbReference type="ChEBI" id="CHEBI:29105"/>
    </ligand>
</feature>
<dbReference type="Pfam" id="PF06508">
    <property type="entry name" value="QueC"/>
    <property type="match status" value="1"/>
</dbReference>
<evidence type="ECO:0000256" key="3">
    <source>
        <dbReference type="ARBA" id="ARBA00022723"/>
    </source>
</evidence>
<keyword evidence="2 10" id="KW-0436">Ligase</keyword>
<comment type="subunit">
    <text evidence="10">Homodimer.</text>
</comment>
<comment type="pathway">
    <text evidence="1 10">Purine metabolism; 7-cyano-7-deazaguanine biosynthesis.</text>
</comment>
<evidence type="ECO:0000256" key="7">
    <source>
        <dbReference type="ARBA" id="ARBA00037993"/>
    </source>
</evidence>
<feature type="binding site" evidence="10">
    <location>
        <position position="205"/>
    </location>
    <ligand>
        <name>Zn(2+)</name>
        <dbReference type="ChEBI" id="CHEBI:29105"/>
    </ligand>
</feature>
<evidence type="ECO:0000256" key="6">
    <source>
        <dbReference type="ARBA" id="ARBA00022840"/>
    </source>
</evidence>
<feature type="binding site" evidence="10">
    <location>
        <begin position="11"/>
        <end position="21"/>
    </location>
    <ligand>
        <name>ATP</name>
        <dbReference type="ChEBI" id="CHEBI:30616"/>
    </ligand>
</feature>
<comment type="cofactor">
    <cofactor evidence="10">
        <name>Zn(2+)</name>
        <dbReference type="ChEBI" id="CHEBI:29105"/>
    </cofactor>
    <text evidence="10">Binds 1 zinc ion per subunit.</text>
</comment>
<protein>
    <recommendedName>
        <fullName evidence="8 10">7-cyano-7-deazaguanine synthase</fullName>
        <ecNumber evidence="8 10">6.3.4.20</ecNumber>
    </recommendedName>
    <alternativeName>
        <fullName evidence="10">7-cyano-7-carbaguanine synthase</fullName>
    </alternativeName>
    <alternativeName>
        <fullName evidence="10">PreQ(0) synthase</fullName>
    </alternativeName>
    <alternativeName>
        <fullName evidence="10">Queuosine biosynthesis protein QueC</fullName>
    </alternativeName>
</protein>
<keyword evidence="10" id="KW-0671">Queuosine biosynthesis</keyword>